<dbReference type="GO" id="GO:0016020">
    <property type="term" value="C:membrane"/>
    <property type="evidence" value="ECO:0007669"/>
    <property type="project" value="TreeGrafter"/>
</dbReference>
<evidence type="ECO:0000256" key="2">
    <source>
        <dbReference type="SAM" id="MobiDB-lite"/>
    </source>
</evidence>
<proteinExistence type="predicted"/>
<feature type="region of interest" description="Disordered" evidence="2">
    <location>
        <begin position="1"/>
        <end position="25"/>
    </location>
</feature>
<keyword evidence="1 4" id="KW-0378">Hydrolase</keyword>
<dbReference type="PRINTS" id="PR00111">
    <property type="entry name" value="ABHYDROLASE"/>
</dbReference>
<dbReference type="Pfam" id="PF00561">
    <property type="entry name" value="Abhydrolase_1"/>
    <property type="match status" value="1"/>
</dbReference>
<dbReference type="OrthoDB" id="5290302at2"/>
<evidence type="ECO:0000259" key="3">
    <source>
        <dbReference type="Pfam" id="PF00561"/>
    </source>
</evidence>
<sequence>MWTSLQYPDDRSNEGKPVSGNYPGSIPEKVTTLHCPGVDIHASQRGERPDAVFLHGFSGSLQVWDPLWDELDGDVIALRYDLRDFGASRAHDEREFSHSEDLLAVLDNCAPGPVDLVGVSMGGAVALNFALDHPQRVRRLVLISPAITGWEWSDDWRALWRPIIEQARAGNMDRARQLWWQHPLFETTRSSNAGPALRASIDRFAGRQWLADHQLPDHPDLDRVHGLAVPTLLLTGERDFSDFLRIADLLAGAAPDLRRLTFPAAGHLLQMEQPRAVAGELRAFWSG</sequence>
<dbReference type="SUPFAM" id="SSF53474">
    <property type="entry name" value="alpha/beta-Hydrolases"/>
    <property type="match status" value="1"/>
</dbReference>
<dbReference type="InterPro" id="IPR050266">
    <property type="entry name" value="AB_hydrolase_sf"/>
</dbReference>
<dbReference type="InterPro" id="IPR000073">
    <property type="entry name" value="AB_hydrolase_1"/>
</dbReference>
<dbReference type="EMBL" id="SMSE01000002">
    <property type="protein sequence ID" value="TDG13446.1"/>
    <property type="molecule type" value="Genomic_DNA"/>
</dbReference>
<dbReference type="GO" id="GO:0016787">
    <property type="term" value="F:hydrolase activity"/>
    <property type="evidence" value="ECO:0007669"/>
    <property type="project" value="UniProtKB-KW"/>
</dbReference>
<dbReference type="Gene3D" id="3.40.50.1820">
    <property type="entry name" value="alpha/beta hydrolase"/>
    <property type="match status" value="1"/>
</dbReference>
<gene>
    <name evidence="4" type="ORF">E2F43_07860</name>
</gene>
<name>A0A4R5LRL9_9GAMM</name>
<dbReference type="Proteomes" id="UP000295554">
    <property type="component" value="Unassembled WGS sequence"/>
</dbReference>
<comment type="caution">
    <text evidence="4">The sequence shown here is derived from an EMBL/GenBank/DDBJ whole genome shotgun (WGS) entry which is preliminary data.</text>
</comment>
<organism evidence="4 5">
    <name type="scientific">Seongchinamella unica</name>
    <dbReference type="NCBI Taxonomy" id="2547392"/>
    <lineage>
        <taxon>Bacteria</taxon>
        <taxon>Pseudomonadati</taxon>
        <taxon>Pseudomonadota</taxon>
        <taxon>Gammaproteobacteria</taxon>
        <taxon>Cellvibrionales</taxon>
        <taxon>Halieaceae</taxon>
        <taxon>Seongchinamella</taxon>
    </lineage>
</organism>
<evidence type="ECO:0000313" key="5">
    <source>
        <dbReference type="Proteomes" id="UP000295554"/>
    </source>
</evidence>
<evidence type="ECO:0000313" key="4">
    <source>
        <dbReference type="EMBL" id="TDG13446.1"/>
    </source>
</evidence>
<feature type="domain" description="AB hydrolase-1" evidence="3">
    <location>
        <begin position="52"/>
        <end position="274"/>
    </location>
</feature>
<dbReference type="PANTHER" id="PTHR43798">
    <property type="entry name" value="MONOACYLGLYCEROL LIPASE"/>
    <property type="match status" value="1"/>
</dbReference>
<keyword evidence="5" id="KW-1185">Reference proteome</keyword>
<evidence type="ECO:0000256" key="1">
    <source>
        <dbReference type="ARBA" id="ARBA00022801"/>
    </source>
</evidence>
<dbReference type="InterPro" id="IPR029058">
    <property type="entry name" value="AB_hydrolase_fold"/>
</dbReference>
<reference evidence="4 5" key="1">
    <citation type="submission" date="2019-03" db="EMBL/GenBank/DDBJ databases">
        <title>Seongchinamella monodicae gen. nov., sp. nov., a novel member of the Gammaproteobacteria isolated from a tidal mudflat of beach.</title>
        <authorList>
            <person name="Yang H.G."/>
            <person name="Kang J.W."/>
            <person name="Lee S.D."/>
        </authorList>
    </citation>
    <scope>NUCLEOTIDE SEQUENCE [LARGE SCALE GENOMIC DNA]</scope>
    <source>
        <strain evidence="4 5">GH4-78</strain>
    </source>
</reference>
<dbReference type="PANTHER" id="PTHR43798:SF31">
    <property type="entry name" value="AB HYDROLASE SUPERFAMILY PROTEIN YCLE"/>
    <property type="match status" value="1"/>
</dbReference>
<accession>A0A4R5LRL9</accession>
<protein>
    <submittedName>
        <fullName evidence="4">Alpha/beta fold hydrolase</fullName>
    </submittedName>
</protein>
<dbReference type="AlphaFoldDB" id="A0A4R5LRL9"/>